<evidence type="ECO:0000313" key="7">
    <source>
        <dbReference type="Ensembl" id="ENSSCAP00000007114.1"/>
    </source>
</evidence>
<sequence length="135" mass="14469">FFFLSVTHPVNCTLVVLGQFAWQMCRWPLAMPLGVCQGCGLTLLYTVTEAPGRDASDHLGSGAISSSSSSCSSSGVRRKGSRDCSVCFESEVIAALVPCGHNLFCMECANRICEKTEPQCPVCHSAVTQAIRIFS</sequence>
<dbReference type="PROSITE" id="PS50089">
    <property type="entry name" value="ZF_RING_2"/>
    <property type="match status" value="1"/>
</dbReference>
<dbReference type="InterPro" id="IPR001841">
    <property type="entry name" value="Znf_RING"/>
</dbReference>
<evidence type="ECO:0000259" key="6">
    <source>
        <dbReference type="PROSITE" id="PS50089"/>
    </source>
</evidence>
<keyword evidence="2 4" id="KW-0863">Zinc-finger</keyword>
<dbReference type="Ensembl" id="ENSSCAT00000008089.1">
    <property type="protein sequence ID" value="ENSSCAP00000007114.1"/>
    <property type="gene ID" value="ENSSCAG00000005497.1"/>
</dbReference>
<dbReference type="GO" id="GO:0003723">
    <property type="term" value="F:RNA binding"/>
    <property type="evidence" value="ECO:0007669"/>
    <property type="project" value="InterPro"/>
</dbReference>
<dbReference type="FunFam" id="3.30.40.10:FF:000090">
    <property type="entry name" value="Mex-3 RNA-binding family member C"/>
    <property type="match status" value="1"/>
</dbReference>
<dbReference type="PANTHER" id="PTHR23285:SF5">
    <property type="entry name" value="RNA-BINDING PROTEIN MEX3B"/>
    <property type="match status" value="1"/>
</dbReference>
<keyword evidence="3" id="KW-0862">Zinc</keyword>
<protein>
    <recommendedName>
        <fullName evidence="6">RING-type domain-containing protein</fullName>
    </recommendedName>
</protein>
<dbReference type="Pfam" id="PF13920">
    <property type="entry name" value="zf-C3HC4_3"/>
    <property type="match status" value="1"/>
</dbReference>
<dbReference type="InterPro" id="IPR047227">
    <property type="entry name" value="MEX3"/>
</dbReference>
<keyword evidence="1" id="KW-0479">Metal-binding</keyword>
<feature type="region of interest" description="Disordered" evidence="5">
    <location>
        <begin position="59"/>
        <end position="78"/>
    </location>
</feature>
<evidence type="ECO:0000256" key="5">
    <source>
        <dbReference type="SAM" id="MobiDB-lite"/>
    </source>
</evidence>
<dbReference type="Gene3D" id="3.30.40.10">
    <property type="entry name" value="Zinc/RING finger domain, C3HC4 (zinc finger)"/>
    <property type="match status" value="1"/>
</dbReference>
<name>A0A8C9MRT2_SERCA</name>
<feature type="domain" description="RING-type" evidence="6">
    <location>
        <begin position="84"/>
        <end position="124"/>
    </location>
</feature>
<dbReference type="InterPro" id="IPR013083">
    <property type="entry name" value="Znf_RING/FYVE/PHD"/>
</dbReference>
<dbReference type="SMART" id="SM00184">
    <property type="entry name" value="RING"/>
    <property type="match status" value="1"/>
</dbReference>
<organism evidence="7 8">
    <name type="scientific">Serinus canaria</name>
    <name type="common">Island canary</name>
    <name type="synonym">Fringilla canaria</name>
    <dbReference type="NCBI Taxonomy" id="9135"/>
    <lineage>
        <taxon>Eukaryota</taxon>
        <taxon>Metazoa</taxon>
        <taxon>Chordata</taxon>
        <taxon>Craniata</taxon>
        <taxon>Vertebrata</taxon>
        <taxon>Euteleostomi</taxon>
        <taxon>Archelosauria</taxon>
        <taxon>Archosauria</taxon>
        <taxon>Dinosauria</taxon>
        <taxon>Saurischia</taxon>
        <taxon>Theropoda</taxon>
        <taxon>Coelurosauria</taxon>
        <taxon>Aves</taxon>
        <taxon>Neognathae</taxon>
        <taxon>Neoaves</taxon>
        <taxon>Telluraves</taxon>
        <taxon>Australaves</taxon>
        <taxon>Passeriformes</taxon>
        <taxon>Passeroidea</taxon>
        <taxon>Fringillidae</taxon>
        <taxon>Carduelinae</taxon>
        <taxon>Serinus</taxon>
    </lineage>
</organism>
<reference evidence="7" key="2">
    <citation type="submission" date="2025-09" db="UniProtKB">
        <authorList>
            <consortium name="Ensembl"/>
        </authorList>
    </citation>
    <scope>IDENTIFICATION</scope>
</reference>
<proteinExistence type="predicted"/>
<keyword evidence="8" id="KW-1185">Reference proteome</keyword>
<evidence type="ECO:0000256" key="3">
    <source>
        <dbReference type="ARBA" id="ARBA00022833"/>
    </source>
</evidence>
<dbReference type="Proteomes" id="UP000694409">
    <property type="component" value="Unassembled WGS sequence"/>
</dbReference>
<dbReference type="SUPFAM" id="SSF57850">
    <property type="entry name" value="RING/U-box"/>
    <property type="match status" value="1"/>
</dbReference>
<evidence type="ECO:0000256" key="4">
    <source>
        <dbReference type="PROSITE-ProRule" id="PRU00175"/>
    </source>
</evidence>
<dbReference type="AlphaFoldDB" id="A0A8C9MRT2"/>
<dbReference type="PANTHER" id="PTHR23285">
    <property type="entry name" value="RING FINGER AND KH DOMAIN CONTAINING PROTEIN 1"/>
    <property type="match status" value="1"/>
</dbReference>
<evidence type="ECO:0000256" key="2">
    <source>
        <dbReference type="ARBA" id="ARBA00022771"/>
    </source>
</evidence>
<feature type="compositionally biased region" description="Low complexity" evidence="5">
    <location>
        <begin position="59"/>
        <end position="75"/>
    </location>
</feature>
<dbReference type="GO" id="GO:0008270">
    <property type="term" value="F:zinc ion binding"/>
    <property type="evidence" value="ECO:0007669"/>
    <property type="project" value="UniProtKB-KW"/>
</dbReference>
<reference evidence="7" key="1">
    <citation type="submission" date="2025-08" db="UniProtKB">
        <authorList>
            <consortium name="Ensembl"/>
        </authorList>
    </citation>
    <scope>IDENTIFICATION</scope>
</reference>
<evidence type="ECO:0000313" key="8">
    <source>
        <dbReference type="Proteomes" id="UP000694409"/>
    </source>
</evidence>
<accession>A0A8C9MRT2</accession>
<dbReference type="GeneTree" id="ENSGT00940000160013"/>
<evidence type="ECO:0000256" key="1">
    <source>
        <dbReference type="ARBA" id="ARBA00022723"/>
    </source>
</evidence>